<dbReference type="AlphaFoldDB" id="B0JV99"/>
<feature type="transmembrane region" description="Helical" evidence="2">
    <location>
        <begin position="30"/>
        <end position="48"/>
    </location>
</feature>
<dbReference type="EMBL" id="AP009552">
    <property type="protein sequence ID" value="BAG01433.1"/>
    <property type="molecule type" value="Genomic_DNA"/>
</dbReference>
<evidence type="ECO:0000256" key="1">
    <source>
        <dbReference type="SAM" id="MobiDB-lite"/>
    </source>
</evidence>
<protein>
    <submittedName>
        <fullName evidence="3">Uncharacterized protein</fullName>
    </submittedName>
</protein>
<dbReference type="EnsemblBacteria" id="BAG01433">
    <property type="protein sequence ID" value="BAG01433"/>
    <property type="gene ID" value="MAE_16110"/>
</dbReference>
<dbReference type="HOGENOM" id="CLU_1794286_0_0_3"/>
<gene>
    <name evidence="3" type="ordered locus">MAE_16110</name>
</gene>
<name>B0JV99_MICAN</name>
<evidence type="ECO:0000313" key="3">
    <source>
        <dbReference type="EMBL" id="BAG01433.1"/>
    </source>
</evidence>
<dbReference type="Proteomes" id="UP000001510">
    <property type="component" value="Chromosome"/>
</dbReference>
<dbReference type="KEGG" id="mar:MAE_16110"/>
<dbReference type="STRING" id="449447.MAE_16110"/>
<reference evidence="3 4" key="1">
    <citation type="journal article" date="2007" name="DNA Res.">
        <title>Complete genomic structure of the bloom-forming toxic cyanobacterium Microcystis aeruginosa NIES-843.</title>
        <authorList>
            <person name="Kaneko T."/>
            <person name="Nakajima N."/>
            <person name="Okamoto S."/>
            <person name="Suzuki I."/>
            <person name="Tanabe Y."/>
            <person name="Tamaoki M."/>
            <person name="Nakamura Y."/>
            <person name="Kasai F."/>
            <person name="Watanabe A."/>
            <person name="Kawashima K."/>
            <person name="Kishida Y."/>
            <person name="Ono A."/>
            <person name="Shimizu Y."/>
            <person name="Takahashi C."/>
            <person name="Minami C."/>
            <person name="Fujishiro T."/>
            <person name="Kohara M."/>
            <person name="Katoh M."/>
            <person name="Nakazaki N."/>
            <person name="Nakayama S."/>
            <person name="Yamada M."/>
            <person name="Tabata S."/>
            <person name="Watanabe M.M."/>
        </authorList>
    </citation>
    <scope>NUCLEOTIDE SEQUENCE [LARGE SCALE GENOMIC DNA]</scope>
    <source>
        <strain evidence="4">NIES-843 / IAM M-247</strain>
    </source>
</reference>
<sequence length="144" mass="15638">MVGTPQDTNIATKPVGFLQDDQGNNSSMRLMAIISLCSAIAFSCAVFWRINQNYTEKATEQGRYLKLIEQEVSKDAPDLERIISSVERLDQLNQTEKGEEGMAIIYAFLGAAFGGKFVQKFAEATGSQSAPTKPKTIANPGSSP</sequence>
<dbReference type="PaxDb" id="449447-MAE_16110"/>
<evidence type="ECO:0000256" key="2">
    <source>
        <dbReference type="SAM" id="Phobius"/>
    </source>
</evidence>
<keyword evidence="4" id="KW-1185">Reference proteome</keyword>
<dbReference type="RefSeq" id="WP_012264962.1">
    <property type="nucleotide sequence ID" value="NC_010296.1"/>
</dbReference>
<accession>B0JV99</accession>
<organism evidence="3 4">
    <name type="scientific">Microcystis aeruginosa (strain NIES-843 / IAM M-2473)</name>
    <dbReference type="NCBI Taxonomy" id="449447"/>
    <lineage>
        <taxon>Bacteria</taxon>
        <taxon>Bacillati</taxon>
        <taxon>Cyanobacteriota</taxon>
        <taxon>Cyanophyceae</taxon>
        <taxon>Oscillatoriophycideae</taxon>
        <taxon>Chroococcales</taxon>
        <taxon>Microcystaceae</taxon>
        <taxon>Microcystis</taxon>
    </lineage>
</organism>
<proteinExistence type="predicted"/>
<keyword evidence="2" id="KW-0812">Transmembrane</keyword>
<dbReference type="PATRIC" id="fig|449447.4.peg.1477"/>
<dbReference type="BioCyc" id="MAER449447:MAE_RS07095-MONOMER"/>
<evidence type="ECO:0000313" key="4">
    <source>
        <dbReference type="Proteomes" id="UP000001510"/>
    </source>
</evidence>
<keyword evidence="2" id="KW-0472">Membrane</keyword>
<feature type="region of interest" description="Disordered" evidence="1">
    <location>
        <begin position="125"/>
        <end position="144"/>
    </location>
</feature>
<keyword evidence="2" id="KW-1133">Transmembrane helix</keyword>